<feature type="transmembrane region" description="Helical" evidence="6">
    <location>
        <begin position="389"/>
        <end position="411"/>
    </location>
</feature>
<dbReference type="AlphaFoldDB" id="M2XX10"/>
<protein>
    <submittedName>
        <fullName evidence="8">Transporter</fullName>
    </submittedName>
</protein>
<dbReference type="InterPro" id="IPR020846">
    <property type="entry name" value="MFS_dom"/>
</dbReference>
<dbReference type="GO" id="GO:0005886">
    <property type="term" value="C:plasma membrane"/>
    <property type="evidence" value="ECO:0007669"/>
    <property type="project" value="UniProtKB-SubCell"/>
</dbReference>
<dbReference type="PANTHER" id="PTHR23519">
    <property type="entry name" value="AUTOPHAGY-RELATED PROTEIN 22"/>
    <property type="match status" value="1"/>
</dbReference>
<feature type="transmembrane region" description="Helical" evidence="6">
    <location>
        <begin position="98"/>
        <end position="117"/>
    </location>
</feature>
<evidence type="ECO:0000256" key="1">
    <source>
        <dbReference type="ARBA" id="ARBA00004651"/>
    </source>
</evidence>
<evidence type="ECO:0000256" key="6">
    <source>
        <dbReference type="SAM" id="Phobius"/>
    </source>
</evidence>
<keyword evidence="9" id="KW-1185">Reference proteome</keyword>
<name>M2XX10_9MICC</name>
<evidence type="ECO:0000313" key="8">
    <source>
        <dbReference type="EMBL" id="EME37348.1"/>
    </source>
</evidence>
<comment type="subcellular location">
    <subcellularLocation>
        <location evidence="1">Cell membrane</location>
        <topology evidence="1">Multi-pass membrane protein</topology>
    </subcellularLocation>
</comment>
<feature type="transmembrane region" description="Helical" evidence="6">
    <location>
        <begin position="417"/>
        <end position="436"/>
    </location>
</feature>
<feature type="transmembrane region" description="Helical" evidence="6">
    <location>
        <begin position="298"/>
        <end position="316"/>
    </location>
</feature>
<dbReference type="InterPro" id="IPR024671">
    <property type="entry name" value="Atg22-like"/>
</dbReference>
<dbReference type="SUPFAM" id="SSF103473">
    <property type="entry name" value="MFS general substrate transporter"/>
    <property type="match status" value="1"/>
</dbReference>
<evidence type="ECO:0000259" key="7">
    <source>
        <dbReference type="PROSITE" id="PS50850"/>
    </source>
</evidence>
<dbReference type="RefSeq" id="WP_006213856.1">
    <property type="nucleotide sequence ID" value="NZ_ANHZ02000004.1"/>
</dbReference>
<organism evidence="8 9">
    <name type="scientific">Kocuria palustris PEL</name>
    <dbReference type="NCBI Taxonomy" id="1236550"/>
    <lineage>
        <taxon>Bacteria</taxon>
        <taxon>Bacillati</taxon>
        <taxon>Actinomycetota</taxon>
        <taxon>Actinomycetes</taxon>
        <taxon>Micrococcales</taxon>
        <taxon>Micrococcaceae</taxon>
        <taxon>Kocuria</taxon>
    </lineage>
</organism>
<evidence type="ECO:0000256" key="2">
    <source>
        <dbReference type="ARBA" id="ARBA00022448"/>
    </source>
</evidence>
<sequence>MESTARPAAVDPTVPPAPLSPAGPGALRSWYLYDAAISVIDALMITFVFGTYLTSGSFGSTEHATQMLSRGTVVAAVMIAVAAPLIGWLSDRSGRRSTGIAVFTGICAACTAACFLVRPEEQLLMLGVVLLSAANAAKELAVVDYYATLPGLTSPESIGRVSGRGWAVGYIFSILATAFVLFGFITPGFVGLPTDEALNVRAVALFCAVWCVVLAVPLIVSLRRIEARCPSRRAPGTGGGALAPYREIVRMVVHLWRTDRRALHFLAASAVFRDGLSAVFAFGGLIAAGTFGFSLTEVMIFAIAGNLIAGLGALLGGQLDDRLGPKPVIVAALALVAVAGTALMLLEGKGAFWVCGLALCVAVGPAQASSRSYLGRLTTEGTEGSLYGLYATTGRAVSFLAPLLFGTAIGVFGEQRYGILGIVAVVLLGLLMMIGLPTRPRPAVAAAEAVSTAHTA</sequence>
<feature type="domain" description="Major facilitator superfamily (MFS) profile" evidence="7">
    <location>
        <begin position="262"/>
        <end position="456"/>
    </location>
</feature>
<evidence type="ECO:0000313" key="9">
    <source>
        <dbReference type="Proteomes" id="UP000009877"/>
    </source>
</evidence>
<dbReference type="Proteomes" id="UP000009877">
    <property type="component" value="Unassembled WGS sequence"/>
</dbReference>
<dbReference type="PROSITE" id="PS50850">
    <property type="entry name" value="MFS"/>
    <property type="match status" value="1"/>
</dbReference>
<keyword evidence="2" id="KW-0813">Transport</keyword>
<feature type="transmembrane region" description="Helical" evidence="6">
    <location>
        <begin position="167"/>
        <end position="190"/>
    </location>
</feature>
<dbReference type="InterPro" id="IPR036259">
    <property type="entry name" value="MFS_trans_sf"/>
</dbReference>
<evidence type="ECO:0000256" key="3">
    <source>
        <dbReference type="ARBA" id="ARBA00022692"/>
    </source>
</evidence>
<evidence type="ECO:0000256" key="5">
    <source>
        <dbReference type="ARBA" id="ARBA00023136"/>
    </source>
</evidence>
<dbReference type="EMBL" id="ANHZ02000004">
    <property type="protein sequence ID" value="EME37348.1"/>
    <property type="molecule type" value="Genomic_DNA"/>
</dbReference>
<accession>M2XX10</accession>
<keyword evidence="5 6" id="KW-0472">Membrane</keyword>
<dbReference type="Pfam" id="PF11700">
    <property type="entry name" value="ATG22"/>
    <property type="match status" value="1"/>
</dbReference>
<keyword evidence="3 6" id="KW-0812">Transmembrane</keyword>
<reference evidence="8 9" key="1">
    <citation type="journal article" date="2014" name="Genome Announc.">
        <title>Draft Genome Sequence of Kocuria palustris PEL.</title>
        <authorList>
            <person name="Sharma G."/>
            <person name="Khatri I."/>
            <person name="Subramanian S."/>
        </authorList>
    </citation>
    <scope>NUCLEOTIDE SEQUENCE [LARGE SCALE GENOMIC DNA]</scope>
    <source>
        <strain evidence="8 9">PEL</strain>
    </source>
</reference>
<feature type="transmembrane region" description="Helical" evidence="6">
    <location>
        <begin position="328"/>
        <end position="345"/>
    </location>
</feature>
<feature type="transmembrane region" description="Helical" evidence="6">
    <location>
        <begin position="30"/>
        <end position="55"/>
    </location>
</feature>
<dbReference type="PANTHER" id="PTHR23519:SF1">
    <property type="entry name" value="AUTOPHAGY-RELATED PROTEIN 22"/>
    <property type="match status" value="1"/>
</dbReference>
<dbReference type="Gene3D" id="1.20.1250.20">
    <property type="entry name" value="MFS general substrate transporter like domains"/>
    <property type="match status" value="1"/>
</dbReference>
<gene>
    <name evidence="8" type="ORF">C884_01856</name>
</gene>
<comment type="caution">
    <text evidence="8">The sequence shown here is derived from an EMBL/GenBank/DDBJ whole genome shotgun (WGS) entry which is preliminary data.</text>
</comment>
<feature type="transmembrane region" description="Helical" evidence="6">
    <location>
        <begin position="265"/>
        <end position="292"/>
    </location>
</feature>
<dbReference type="InterPro" id="IPR050495">
    <property type="entry name" value="ATG22/LtaA_families"/>
</dbReference>
<evidence type="ECO:0000256" key="4">
    <source>
        <dbReference type="ARBA" id="ARBA00022989"/>
    </source>
</evidence>
<feature type="transmembrane region" description="Helical" evidence="6">
    <location>
        <begin position="202"/>
        <end position="222"/>
    </location>
</feature>
<feature type="transmembrane region" description="Helical" evidence="6">
    <location>
        <begin position="67"/>
        <end position="86"/>
    </location>
</feature>
<dbReference type="GO" id="GO:0022857">
    <property type="term" value="F:transmembrane transporter activity"/>
    <property type="evidence" value="ECO:0007669"/>
    <property type="project" value="InterPro"/>
</dbReference>
<proteinExistence type="predicted"/>
<keyword evidence="4 6" id="KW-1133">Transmembrane helix</keyword>